<evidence type="ECO:0000313" key="9">
    <source>
        <dbReference type="Proteomes" id="UP000315115"/>
    </source>
</evidence>
<proteinExistence type="inferred from homology"/>
<dbReference type="Pfam" id="PF25917">
    <property type="entry name" value="BSH_RND"/>
    <property type="match status" value="1"/>
</dbReference>
<feature type="domain" description="Multidrug resistance protein MdtA-like C-terminal permuted SH3" evidence="7">
    <location>
        <begin position="297"/>
        <end position="358"/>
    </location>
</feature>
<comment type="similarity">
    <text evidence="2">Belongs to the membrane fusion protein (MFP) (TC 8.A.1) family.</text>
</comment>
<name>A0A510IAR9_9VIBR</name>
<evidence type="ECO:0000259" key="7">
    <source>
        <dbReference type="Pfam" id="PF25967"/>
    </source>
</evidence>
<dbReference type="InterPro" id="IPR058627">
    <property type="entry name" value="MdtA-like_C"/>
</dbReference>
<dbReference type="NCBIfam" id="TIGR01730">
    <property type="entry name" value="RND_mfp"/>
    <property type="match status" value="1"/>
</dbReference>
<evidence type="ECO:0000313" key="8">
    <source>
        <dbReference type="EMBL" id="BBL90865.1"/>
    </source>
</evidence>
<dbReference type="Pfam" id="PF25876">
    <property type="entry name" value="HH_MFP_RND"/>
    <property type="match status" value="1"/>
</dbReference>
<dbReference type="Gene3D" id="2.40.420.20">
    <property type="match status" value="1"/>
</dbReference>
<evidence type="ECO:0000259" key="6">
    <source>
        <dbReference type="Pfam" id="PF25944"/>
    </source>
</evidence>
<dbReference type="GO" id="GO:0005886">
    <property type="term" value="C:plasma membrane"/>
    <property type="evidence" value="ECO:0007669"/>
    <property type="project" value="UniProtKB-SubCell"/>
</dbReference>
<dbReference type="Pfam" id="PF25967">
    <property type="entry name" value="RND-MFP_C"/>
    <property type="match status" value="1"/>
</dbReference>
<accession>A0A510IAR9</accession>
<dbReference type="GO" id="GO:0022857">
    <property type="term" value="F:transmembrane transporter activity"/>
    <property type="evidence" value="ECO:0007669"/>
    <property type="project" value="InterPro"/>
</dbReference>
<dbReference type="Proteomes" id="UP000315115">
    <property type="component" value="Chromosome 2"/>
</dbReference>
<evidence type="ECO:0000256" key="3">
    <source>
        <dbReference type="SAM" id="Coils"/>
    </source>
</evidence>
<dbReference type="SUPFAM" id="SSF111369">
    <property type="entry name" value="HlyD-like secretion proteins"/>
    <property type="match status" value="1"/>
</dbReference>
<evidence type="ECO:0000259" key="4">
    <source>
        <dbReference type="Pfam" id="PF25876"/>
    </source>
</evidence>
<dbReference type="InterPro" id="IPR058624">
    <property type="entry name" value="MdtA-like_HH"/>
</dbReference>
<dbReference type="FunFam" id="2.40.420.20:FF:000001">
    <property type="entry name" value="Efflux RND transporter periplasmic adaptor subunit"/>
    <property type="match status" value="1"/>
</dbReference>
<dbReference type="RefSeq" id="WP_143693561.1">
    <property type="nucleotide sequence ID" value="NZ_AP019799.1"/>
</dbReference>
<dbReference type="PROSITE" id="PS51257">
    <property type="entry name" value="PROKAR_LIPOPROTEIN"/>
    <property type="match status" value="1"/>
</dbReference>
<dbReference type="Gene3D" id="1.10.287.470">
    <property type="entry name" value="Helix hairpin bin"/>
    <property type="match status" value="1"/>
</dbReference>
<dbReference type="PANTHER" id="PTHR30158">
    <property type="entry name" value="ACRA/E-RELATED COMPONENT OF DRUG EFFLUX TRANSPORTER"/>
    <property type="match status" value="1"/>
</dbReference>
<dbReference type="Pfam" id="PF25944">
    <property type="entry name" value="Beta-barrel_RND"/>
    <property type="match status" value="1"/>
</dbReference>
<sequence>MQKKPLVALMAATAILAGCGEATNAQKGGQAPLVVNQDVAIIDYQPSKSYIGRIEAVEDTNITAQVSGYLEARHFDEGQMVEKGQLLYSIEPSSFEAQVASAKAALAQAKAALKKAELDHERGKNLLPRGSISQSEFDALTATLLGARAELEAANAQLKLAEVNLSYTQIRAPFSGRISDSKVSTGDLLSPSSGILTTLVSLDPVHTSFSVSERERLNLGMDGIKGDGSAESSGVEVQLELENGEYFEHLGQLDFLGNRINTQTGTIAMRALVPNPDQKLLPGQHIKVNLRDKDAKDVIVIPRRAVQTDLEGDFAMVMTEGNVAERRNVELGPQVEQGIIIKEGLNKGDTVITQGLQRVRNGVEVRIQSPAENKQ</sequence>
<comment type="subcellular location">
    <subcellularLocation>
        <location evidence="1">Cell inner membrane</location>
        <topology evidence="1">Lipid-anchor</topology>
    </subcellularLocation>
</comment>
<dbReference type="InterPro" id="IPR058626">
    <property type="entry name" value="MdtA-like_b-barrel"/>
</dbReference>
<feature type="coiled-coil region" evidence="3">
    <location>
        <begin position="99"/>
        <end position="164"/>
    </location>
</feature>
<feature type="domain" description="Multidrug resistance protein MdtA-like beta-barrel" evidence="6">
    <location>
        <begin position="205"/>
        <end position="291"/>
    </location>
</feature>
<protein>
    <submittedName>
        <fullName evidence="8">MexE family multidrug efflux RND transporter periplasmic adaptor subunit</fullName>
    </submittedName>
</protein>
<dbReference type="Gene3D" id="2.40.30.170">
    <property type="match status" value="1"/>
</dbReference>
<evidence type="ECO:0000256" key="2">
    <source>
        <dbReference type="ARBA" id="ARBA00009477"/>
    </source>
</evidence>
<keyword evidence="3" id="KW-0175">Coiled coil</keyword>
<organism evidence="8 9">
    <name type="scientific">Vibrio rotiferianus</name>
    <dbReference type="NCBI Taxonomy" id="190895"/>
    <lineage>
        <taxon>Bacteria</taxon>
        <taxon>Pseudomonadati</taxon>
        <taxon>Pseudomonadota</taxon>
        <taxon>Gammaproteobacteria</taxon>
        <taxon>Vibrionales</taxon>
        <taxon>Vibrionaceae</taxon>
        <taxon>Vibrio</taxon>
    </lineage>
</organism>
<dbReference type="InterPro" id="IPR006143">
    <property type="entry name" value="RND_pump_MFP"/>
</dbReference>
<dbReference type="Gene3D" id="2.40.50.100">
    <property type="match status" value="1"/>
</dbReference>
<reference evidence="9" key="1">
    <citation type="submission" date="2019-07" db="EMBL/GenBank/DDBJ databases">
        <title>Complete Genome Sequences of Vibrion rotiferianus strain AM7.</title>
        <authorList>
            <person name="Miyazaki K."/>
            <person name="Wiseschart A."/>
            <person name="Pootanakit K."/>
            <person name="Ishimori K."/>
            <person name="Kitahara K."/>
        </authorList>
    </citation>
    <scope>NUCLEOTIDE SEQUENCE [LARGE SCALE GENOMIC DNA]</scope>
    <source>
        <strain evidence="9">AM7</strain>
    </source>
</reference>
<dbReference type="AlphaFoldDB" id="A0A510IAR9"/>
<feature type="domain" description="Multidrug resistance protein MdtA-like alpha-helical hairpin" evidence="4">
    <location>
        <begin position="99"/>
        <end position="168"/>
    </location>
</feature>
<feature type="domain" description="Multidrug resistance protein MdtA-like barrel-sandwich hybrid" evidence="5">
    <location>
        <begin position="60"/>
        <end position="190"/>
    </location>
</feature>
<dbReference type="InterPro" id="IPR058625">
    <property type="entry name" value="MdtA-like_BSH"/>
</dbReference>
<evidence type="ECO:0000259" key="5">
    <source>
        <dbReference type="Pfam" id="PF25917"/>
    </source>
</evidence>
<evidence type="ECO:0000256" key="1">
    <source>
        <dbReference type="ARBA" id="ARBA00004519"/>
    </source>
</evidence>
<dbReference type="GO" id="GO:0046677">
    <property type="term" value="P:response to antibiotic"/>
    <property type="evidence" value="ECO:0007669"/>
    <property type="project" value="TreeGrafter"/>
</dbReference>
<gene>
    <name evidence="8" type="ORF">VroAM7_35180</name>
</gene>
<dbReference type="EMBL" id="AP019799">
    <property type="protein sequence ID" value="BBL90865.1"/>
    <property type="molecule type" value="Genomic_DNA"/>
</dbReference>